<dbReference type="EMBL" id="CAJNOI010000376">
    <property type="protein sequence ID" value="CAF1261067.1"/>
    <property type="molecule type" value="Genomic_DNA"/>
</dbReference>
<gene>
    <name evidence="2" type="ORF">BJG266_LOCUS30125</name>
    <name evidence="3" type="ORF">QVE165_LOCUS32843</name>
</gene>
<dbReference type="AlphaFoldDB" id="A0A815AS12"/>
<feature type="region of interest" description="Disordered" evidence="1">
    <location>
        <begin position="137"/>
        <end position="171"/>
    </location>
</feature>
<evidence type="ECO:0000313" key="5">
    <source>
        <dbReference type="Proteomes" id="UP000663877"/>
    </source>
</evidence>
<organism evidence="2 5">
    <name type="scientific">Adineta steineri</name>
    <dbReference type="NCBI Taxonomy" id="433720"/>
    <lineage>
        <taxon>Eukaryota</taxon>
        <taxon>Metazoa</taxon>
        <taxon>Spiralia</taxon>
        <taxon>Gnathifera</taxon>
        <taxon>Rotifera</taxon>
        <taxon>Eurotatoria</taxon>
        <taxon>Bdelloidea</taxon>
        <taxon>Adinetida</taxon>
        <taxon>Adinetidae</taxon>
        <taxon>Adineta</taxon>
    </lineage>
</organism>
<evidence type="ECO:0000313" key="2">
    <source>
        <dbReference type="EMBL" id="CAF1261067.1"/>
    </source>
</evidence>
<feature type="compositionally biased region" description="Polar residues" evidence="1">
    <location>
        <begin position="137"/>
        <end position="148"/>
    </location>
</feature>
<proteinExistence type="predicted"/>
<comment type="caution">
    <text evidence="2">The sequence shown here is derived from an EMBL/GenBank/DDBJ whole genome shotgun (WGS) entry which is preliminary data.</text>
</comment>
<dbReference type="Proteomes" id="UP000663877">
    <property type="component" value="Unassembled WGS sequence"/>
</dbReference>
<dbReference type="EMBL" id="CAJNOM010000295">
    <property type="protein sequence ID" value="CAF1330165.1"/>
    <property type="molecule type" value="Genomic_DNA"/>
</dbReference>
<keyword evidence="4" id="KW-1185">Reference proteome</keyword>
<reference evidence="2" key="1">
    <citation type="submission" date="2021-02" db="EMBL/GenBank/DDBJ databases">
        <authorList>
            <person name="Nowell W R."/>
        </authorList>
    </citation>
    <scope>NUCLEOTIDE SEQUENCE</scope>
</reference>
<dbReference type="Proteomes" id="UP000663832">
    <property type="component" value="Unassembled WGS sequence"/>
</dbReference>
<evidence type="ECO:0000313" key="3">
    <source>
        <dbReference type="EMBL" id="CAF1330165.1"/>
    </source>
</evidence>
<evidence type="ECO:0000256" key="1">
    <source>
        <dbReference type="SAM" id="MobiDB-lite"/>
    </source>
</evidence>
<evidence type="ECO:0000313" key="4">
    <source>
        <dbReference type="Proteomes" id="UP000663832"/>
    </source>
</evidence>
<name>A0A815AS12_9BILA</name>
<dbReference type="OrthoDB" id="10042898at2759"/>
<accession>A0A815AS12</accession>
<sequence length="193" mass="21716">MNQYPIHKDSYPPSIEPIRIVNKYLPVSPLPSHKIIIERQVPLSQKSQPIIIEKWLSCRAPTKRRLIIESTPPLISRSLQKNTVITYDAPHFHLIKNIHDFGIVHFDPDIYIYTAQHDSQLASNEYVLNSITKIDNHQYSSSSNPGSRSTKHLPGQAASPSSHHPNAGSVIPVQSSARSMNPLLSKQHISIIN</sequence>
<protein>
    <submittedName>
        <fullName evidence="2">Uncharacterized protein</fullName>
    </submittedName>
</protein>